<dbReference type="PANTHER" id="PTHR16127:SF12">
    <property type="entry name" value="ALPHA-TAXILIN"/>
    <property type="match status" value="1"/>
</dbReference>
<comment type="caution">
    <text evidence="4">The sequence shown here is derived from an EMBL/GenBank/DDBJ whole genome shotgun (WGS) entry which is preliminary data.</text>
</comment>
<keyword evidence="2" id="KW-0175">Coiled coil</keyword>
<dbReference type="AlphaFoldDB" id="A0ABD1J1W1"/>
<feature type="compositionally biased region" description="Basic and acidic residues" evidence="3">
    <location>
        <begin position="111"/>
        <end position="123"/>
    </location>
</feature>
<feature type="region of interest" description="Disordered" evidence="3">
    <location>
        <begin position="1"/>
        <end position="70"/>
    </location>
</feature>
<accession>A0ABD1J1W1</accession>
<gene>
    <name evidence="4" type="ORF">ACEWY4_023884</name>
</gene>
<feature type="coiled-coil region" evidence="2">
    <location>
        <begin position="353"/>
        <end position="467"/>
    </location>
</feature>
<evidence type="ECO:0000256" key="3">
    <source>
        <dbReference type="SAM" id="MobiDB-lite"/>
    </source>
</evidence>
<evidence type="ECO:0000256" key="2">
    <source>
        <dbReference type="SAM" id="Coils"/>
    </source>
</evidence>
<feature type="region of interest" description="Disordered" evidence="3">
    <location>
        <begin position="92"/>
        <end position="144"/>
    </location>
</feature>
<dbReference type="Pfam" id="PF09728">
    <property type="entry name" value="Taxilin"/>
    <property type="match status" value="1"/>
</dbReference>
<feature type="coiled-coil region" evidence="2">
    <location>
        <begin position="176"/>
        <end position="299"/>
    </location>
</feature>
<dbReference type="Proteomes" id="UP001591681">
    <property type="component" value="Unassembled WGS sequence"/>
</dbReference>
<dbReference type="InterPro" id="IPR026183">
    <property type="entry name" value="Taxilin_fam"/>
</dbReference>
<feature type="compositionally biased region" description="Acidic residues" evidence="3">
    <location>
        <begin position="486"/>
        <end position="501"/>
    </location>
</feature>
<proteinExistence type="inferred from homology"/>
<keyword evidence="5" id="KW-1185">Reference proteome</keyword>
<evidence type="ECO:0000313" key="5">
    <source>
        <dbReference type="Proteomes" id="UP001591681"/>
    </source>
</evidence>
<protein>
    <recommendedName>
        <fullName evidence="6">Alpha-taxilin</fullName>
    </recommendedName>
</protein>
<evidence type="ECO:0000256" key="1">
    <source>
        <dbReference type="ARBA" id="ARBA00009550"/>
    </source>
</evidence>
<feature type="region of interest" description="Disordered" evidence="3">
    <location>
        <begin position="467"/>
        <end position="533"/>
    </location>
</feature>
<feature type="compositionally biased region" description="Polar residues" evidence="3">
    <location>
        <begin position="37"/>
        <end position="47"/>
    </location>
</feature>
<name>A0ABD1J1W1_9TELE</name>
<sequence>MKRQDSDEQDTTVENPSVAPPSPGDTAESTEPAETPGSPQGEDSQPAETPPLDVSANGGLAEAGALASSCDVAEELSRQLEDILSTYCQQDASVDTPLPNGQSDGLEVSDLAEREDGKPEEAKVNGGSVGGGEKEQKKMQDKKKVKGLGKEITLLMQTLNTLSTPEEKLAGLCKKYAELLEEHRGSQKQMRGLQKKQSQLIQEKDHLRNEHSKAVLARSKLESLCRELQRHNRTLKESGVQRARAEEEMRKEVTSHFQVTLNDIQAQMEQHNENNATLRKENMELADKLKKLIEQYELREEHIDKVFKHKDLQQQLVDAKLRQAQELLNDSEDRHKKEKEFLLKEAMESQRMYELMKQQEEHLREQLSLYTEKFAEFQNTLSKSNEVFTTFKQEMEKMTKKIKKLEKETTMYRSRWESSNKALLVMAEEKTLQDKELEGLQQKVQRLEKLCRALQIERNELSKKIQELGSGDDDSSSPGASGGGGADEEEEEEEAPAEQEQEQATSHLTDSEADSCQAETPAGVPCSATCHCGPELAADMQPEACMLAAQD</sequence>
<reference evidence="4 5" key="1">
    <citation type="submission" date="2024-09" db="EMBL/GenBank/DDBJ databases">
        <title>A chromosome-level genome assembly of Gray's grenadier anchovy, Coilia grayii.</title>
        <authorList>
            <person name="Fu Z."/>
        </authorList>
    </citation>
    <scope>NUCLEOTIDE SEQUENCE [LARGE SCALE GENOMIC DNA]</scope>
    <source>
        <strain evidence="4">G4</strain>
        <tissue evidence="4">Muscle</tissue>
    </source>
</reference>
<dbReference type="EMBL" id="JBHFQA010000021">
    <property type="protein sequence ID" value="KAL2080091.1"/>
    <property type="molecule type" value="Genomic_DNA"/>
</dbReference>
<comment type="similarity">
    <text evidence="1">Belongs to the taxilin family.</text>
</comment>
<organism evidence="4 5">
    <name type="scientific">Coilia grayii</name>
    <name type="common">Gray's grenadier anchovy</name>
    <dbReference type="NCBI Taxonomy" id="363190"/>
    <lineage>
        <taxon>Eukaryota</taxon>
        <taxon>Metazoa</taxon>
        <taxon>Chordata</taxon>
        <taxon>Craniata</taxon>
        <taxon>Vertebrata</taxon>
        <taxon>Euteleostomi</taxon>
        <taxon>Actinopterygii</taxon>
        <taxon>Neopterygii</taxon>
        <taxon>Teleostei</taxon>
        <taxon>Clupei</taxon>
        <taxon>Clupeiformes</taxon>
        <taxon>Clupeoidei</taxon>
        <taxon>Engraulidae</taxon>
        <taxon>Coilinae</taxon>
        <taxon>Coilia</taxon>
    </lineage>
</organism>
<dbReference type="PANTHER" id="PTHR16127">
    <property type="entry name" value="TAXILIN"/>
    <property type="match status" value="1"/>
</dbReference>
<evidence type="ECO:0008006" key="6">
    <source>
        <dbReference type="Google" id="ProtNLM"/>
    </source>
</evidence>
<feature type="compositionally biased region" description="Low complexity" evidence="3">
    <location>
        <begin position="55"/>
        <end position="69"/>
    </location>
</feature>
<feature type="compositionally biased region" description="Polar residues" evidence="3">
    <location>
        <begin position="92"/>
        <end position="103"/>
    </location>
</feature>
<evidence type="ECO:0000313" key="4">
    <source>
        <dbReference type="EMBL" id="KAL2080091.1"/>
    </source>
</evidence>